<dbReference type="EMBL" id="AGCU01198345">
    <property type="status" value="NOT_ANNOTATED_CDS"/>
    <property type="molecule type" value="Genomic_DNA"/>
</dbReference>
<dbReference type="HOGENOM" id="CLU_523680_0_0_1"/>
<dbReference type="AlphaFoldDB" id="K7GEG7"/>
<evidence type="ECO:0008006" key="4">
    <source>
        <dbReference type="Google" id="ProtNLM"/>
    </source>
</evidence>
<reference evidence="2" key="4">
    <citation type="submission" date="2025-09" db="UniProtKB">
        <authorList>
            <consortium name="Ensembl"/>
        </authorList>
    </citation>
    <scope>IDENTIFICATION</scope>
</reference>
<dbReference type="EMBL" id="AGCU01198346">
    <property type="status" value="NOT_ANNOTATED_CDS"/>
    <property type="molecule type" value="Genomic_DNA"/>
</dbReference>
<feature type="region of interest" description="Disordered" evidence="1">
    <location>
        <begin position="1"/>
        <end position="82"/>
    </location>
</feature>
<dbReference type="Ensembl" id="ENSPSIT00000018764.1">
    <property type="protein sequence ID" value="ENSPSIP00000018678.1"/>
    <property type="gene ID" value="ENSPSIG00000016610.1"/>
</dbReference>
<evidence type="ECO:0000313" key="2">
    <source>
        <dbReference type="Ensembl" id="ENSPSIP00000018678.1"/>
    </source>
</evidence>
<feature type="region of interest" description="Disordered" evidence="1">
    <location>
        <begin position="187"/>
        <end position="267"/>
    </location>
</feature>
<feature type="compositionally biased region" description="Acidic residues" evidence="1">
    <location>
        <begin position="464"/>
        <end position="489"/>
    </location>
</feature>
<sequence length="520" mass="54921">MNKAPQPTGGAPTAPHPAPSPGLPQSAFPPGQTAPVVFNPSQATQMNTPSQPRQHFYQSRAQPPTSASRVQSNTPARPGPPAHVYPAASQVMMIPSQISYPASQGAYYIPGQGRSTYVVPTQQYPVQPGAPSFYPGASPTEFGPYAGAYYPAQGVQQFPAGVPTAQVMMNQQPPIPTKRERKTIRIRDPNQGGKDITEEIMSGARTSSTPTPPQTGSGLEPQANGETPHVAVIVRPDDRPKPVPVVSKPASLEPSKSASPSPPPPLIAEVEPVLLADVTLVPMESPVQVDTKTELPEAPADTHEPLRDTTTVPGGMEQPEEPPALDTEPQEEAAACPVLAPPAQPLLIETQEEEEEEELPAKPAASPSPPPSLEEASSEAAVDSNGVLEETPEPVAEPPTCQPEPDMESPIAQPEELVLPNGLEVPGQQEANEAEEQPESDVSPISEPEEVKAEELAVPASPPAEEEEEEEPEPEPELEEEEECEEPLEAQEQISQCEAPLSQSSEAVTQGGELGQGALG</sequence>
<feature type="compositionally biased region" description="Basic and acidic residues" evidence="1">
    <location>
        <begin position="291"/>
        <end position="307"/>
    </location>
</feature>
<feature type="compositionally biased region" description="Polar residues" evidence="1">
    <location>
        <begin position="39"/>
        <end position="75"/>
    </location>
</feature>
<feature type="compositionally biased region" description="Low complexity" evidence="1">
    <location>
        <begin position="206"/>
        <end position="218"/>
    </location>
</feature>
<dbReference type="EMBL" id="AGCU01198347">
    <property type="status" value="NOT_ANNOTATED_CDS"/>
    <property type="molecule type" value="Genomic_DNA"/>
</dbReference>
<evidence type="ECO:0000256" key="1">
    <source>
        <dbReference type="SAM" id="MobiDB-lite"/>
    </source>
</evidence>
<protein>
    <recommendedName>
        <fullName evidence="4">Eukaryotic translation initiation factor 4 gamma 1</fullName>
    </recommendedName>
</protein>
<dbReference type="GeneTree" id="ENSGT00940000154648"/>
<keyword evidence="3" id="KW-1185">Reference proteome</keyword>
<name>K7GEG7_PELSI</name>
<reference evidence="2" key="3">
    <citation type="submission" date="2025-08" db="UniProtKB">
        <authorList>
            <consortium name="Ensembl"/>
        </authorList>
    </citation>
    <scope>IDENTIFICATION</scope>
</reference>
<feature type="compositionally biased region" description="Polar residues" evidence="1">
    <location>
        <begin position="493"/>
        <end position="508"/>
    </location>
</feature>
<evidence type="ECO:0000313" key="3">
    <source>
        <dbReference type="Proteomes" id="UP000007267"/>
    </source>
</evidence>
<dbReference type="OMA" id="VVESEHT"/>
<dbReference type="EMBL" id="AGCU01198344">
    <property type="status" value="NOT_ANNOTATED_CDS"/>
    <property type="molecule type" value="Genomic_DNA"/>
</dbReference>
<feature type="compositionally biased region" description="Low complexity" evidence="1">
    <location>
        <begin position="1"/>
        <end position="13"/>
    </location>
</feature>
<feature type="compositionally biased region" description="Low complexity" evidence="1">
    <location>
        <begin position="244"/>
        <end position="259"/>
    </location>
</feature>
<reference evidence="3" key="2">
    <citation type="journal article" date="2013" name="Nat. Genet.">
        <title>The draft genomes of soft-shell turtle and green sea turtle yield insights into the development and evolution of the turtle-specific body plan.</title>
        <authorList>
            <person name="Wang Z."/>
            <person name="Pascual-Anaya J."/>
            <person name="Zadissa A."/>
            <person name="Li W."/>
            <person name="Niimura Y."/>
            <person name="Huang Z."/>
            <person name="Li C."/>
            <person name="White S."/>
            <person name="Xiong Z."/>
            <person name="Fang D."/>
            <person name="Wang B."/>
            <person name="Ming Y."/>
            <person name="Chen Y."/>
            <person name="Zheng Y."/>
            <person name="Kuraku S."/>
            <person name="Pignatelli M."/>
            <person name="Herrero J."/>
            <person name="Beal K."/>
            <person name="Nozawa M."/>
            <person name="Li Q."/>
            <person name="Wang J."/>
            <person name="Zhang H."/>
            <person name="Yu L."/>
            <person name="Shigenobu S."/>
            <person name="Wang J."/>
            <person name="Liu J."/>
            <person name="Flicek P."/>
            <person name="Searle S."/>
            <person name="Wang J."/>
            <person name="Kuratani S."/>
            <person name="Yin Y."/>
            <person name="Aken B."/>
            <person name="Zhang G."/>
            <person name="Irie N."/>
        </authorList>
    </citation>
    <scope>NUCLEOTIDE SEQUENCE [LARGE SCALE GENOMIC DNA]</scope>
    <source>
        <strain evidence="3">Daiwa-1</strain>
    </source>
</reference>
<dbReference type="Proteomes" id="UP000007267">
    <property type="component" value="Unassembled WGS sequence"/>
</dbReference>
<feature type="region of interest" description="Disordered" evidence="1">
    <location>
        <begin position="285"/>
        <end position="520"/>
    </location>
</feature>
<reference evidence="3" key="1">
    <citation type="submission" date="2011-10" db="EMBL/GenBank/DDBJ databases">
        <authorList>
            <consortium name="Soft-shell Turtle Genome Consortium"/>
        </authorList>
    </citation>
    <scope>NUCLEOTIDE SEQUENCE [LARGE SCALE GENOMIC DNA]</scope>
    <source>
        <strain evidence="3">Daiwa-1</strain>
    </source>
</reference>
<organism evidence="2 3">
    <name type="scientific">Pelodiscus sinensis</name>
    <name type="common">Chinese softshell turtle</name>
    <name type="synonym">Trionyx sinensis</name>
    <dbReference type="NCBI Taxonomy" id="13735"/>
    <lineage>
        <taxon>Eukaryota</taxon>
        <taxon>Metazoa</taxon>
        <taxon>Chordata</taxon>
        <taxon>Craniata</taxon>
        <taxon>Vertebrata</taxon>
        <taxon>Euteleostomi</taxon>
        <taxon>Archelosauria</taxon>
        <taxon>Testudinata</taxon>
        <taxon>Testudines</taxon>
        <taxon>Cryptodira</taxon>
        <taxon>Trionychia</taxon>
        <taxon>Trionychidae</taxon>
        <taxon>Pelodiscus</taxon>
    </lineage>
</organism>
<accession>K7GEG7</accession>
<proteinExistence type="predicted"/>
<dbReference type="STRING" id="13735.ENSPSIP00000018678"/>
<dbReference type="eggNOG" id="KOG0401">
    <property type="taxonomic scope" value="Eukaryota"/>
</dbReference>